<feature type="region of interest" description="Disordered" evidence="5">
    <location>
        <begin position="607"/>
        <end position="646"/>
    </location>
</feature>
<feature type="compositionally biased region" description="Polar residues" evidence="5">
    <location>
        <begin position="306"/>
        <end position="318"/>
    </location>
</feature>
<dbReference type="GO" id="GO:0008270">
    <property type="term" value="F:zinc ion binding"/>
    <property type="evidence" value="ECO:0007669"/>
    <property type="project" value="UniProtKB-KW"/>
</dbReference>
<feature type="compositionally biased region" description="Acidic residues" evidence="5">
    <location>
        <begin position="43"/>
        <end position="54"/>
    </location>
</feature>
<feature type="region of interest" description="Disordered" evidence="5">
    <location>
        <begin position="1"/>
        <end position="140"/>
    </location>
</feature>
<sequence length="751" mass="81393">MSASFDQGTKRISADQHASLSAPPRDRSISVDDFLDQTVYADPESDSDADEDETPVTRAQKRPRSQIRRSNSSFSLESDAEDDQSPAKKPRPDPTPPTAVTTPVSSPLQPKAPSPTPPRPPNSDTPSSRAASVSRSPISRAPVAAPAGSLSLLNVTAFQPPQPSLPLPLNSPKITPAPVSPPLLSGASPRSPNALATPPAPSLTLNPTPPTSTTPDVAFVSAKTAARPPKPTPPQPIVSTPPVPNHTPLTISPSVSAAPKLPSPLTSKPAPTTSNPPSPVTTKPTSPGIKLTSPATKKPTPPAPSVNSPMQNTLVQPVQPSPVHGSSPDHAVQSTRSPQVAPLTHDHLINIWAPKVMDGSDWDRLVFFKHRPQRYDFGDSAYISDFSPFSAVVAEVGGSSPSSVCAVCGGAYNLTPCNGCVCAFHAKCVSPYPVTTAPWFCKGCRSAGVPDNKVPPIPDPPTNLTGAAQPLHRPIVDAQEGNPMDLTLHPGLLKMFRDQYGGHDWLQCSICKRRRLVMKGVLSESVDLPFNCENAFWLPQSDRHCQSQMDPATQRAEKFINEQAALRPVRRKALFEYGFGDGSDDEDTIIKRSPKNVKLSAKPLCTRSNKEDTHVPNGVPASTHTRPSEPIPDPMQISDNNGAENPRIVNTSRTFDEMEVDSIVKEPQTRPPLHLLWTALPNSRVRAIRPMLQNMPLHLSRKVRRLRPKQRLITRNRKTVSVVLLRRRMMYNKSCLGTLQVLNWMKPQRIR</sequence>
<evidence type="ECO:0000256" key="4">
    <source>
        <dbReference type="PROSITE-ProRule" id="PRU00146"/>
    </source>
</evidence>
<reference evidence="7 8" key="1">
    <citation type="journal article" date="2018" name="Mol. Biol. Evol.">
        <title>Analysis of the draft genome of the red seaweed Gracilariopsis chorda provides insights into genome size evolution in Rhodophyta.</title>
        <authorList>
            <person name="Lee J."/>
            <person name="Yang E.C."/>
            <person name="Graf L."/>
            <person name="Yang J.H."/>
            <person name="Qiu H."/>
            <person name="Zel Zion U."/>
            <person name="Chan C.X."/>
            <person name="Stephens T.G."/>
            <person name="Weber A.P.M."/>
            <person name="Boo G.H."/>
            <person name="Boo S.M."/>
            <person name="Kim K.M."/>
            <person name="Shin Y."/>
            <person name="Jung M."/>
            <person name="Lee S.J."/>
            <person name="Yim H.S."/>
            <person name="Lee J.H."/>
            <person name="Bhattacharya D."/>
            <person name="Yoon H.S."/>
        </authorList>
    </citation>
    <scope>NUCLEOTIDE SEQUENCE [LARGE SCALE GENOMIC DNA]</scope>
    <source>
        <strain evidence="7 8">SKKU-2015</strain>
        <tissue evidence="7">Whole body</tissue>
    </source>
</reference>
<dbReference type="Proteomes" id="UP000247409">
    <property type="component" value="Unassembled WGS sequence"/>
</dbReference>
<dbReference type="InterPro" id="IPR019787">
    <property type="entry name" value="Znf_PHD-finger"/>
</dbReference>
<feature type="compositionally biased region" description="Pro residues" evidence="5">
    <location>
        <begin position="110"/>
        <end position="123"/>
    </location>
</feature>
<dbReference type="PROSITE" id="PS50016">
    <property type="entry name" value="ZF_PHD_2"/>
    <property type="match status" value="1"/>
</dbReference>
<organism evidence="7 8">
    <name type="scientific">Gracilariopsis chorda</name>
    <dbReference type="NCBI Taxonomy" id="448386"/>
    <lineage>
        <taxon>Eukaryota</taxon>
        <taxon>Rhodophyta</taxon>
        <taxon>Florideophyceae</taxon>
        <taxon>Rhodymeniophycidae</taxon>
        <taxon>Gracilariales</taxon>
        <taxon>Gracilariaceae</taxon>
        <taxon>Gracilariopsis</taxon>
    </lineage>
</organism>
<keyword evidence="3" id="KW-0862">Zinc</keyword>
<dbReference type="InterPro" id="IPR011011">
    <property type="entry name" value="Znf_FYVE_PHD"/>
</dbReference>
<evidence type="ECO:0000256" key="1">
    <source>
        <dbReference type="ARBA" id="ARBA00022723"/>
    </source>
</evidence>
<feature type="domain" description="PHD-type" evidence="6">
    <location>
        <begin position="402"/>
        <end position="447"/>
    </location>
</feature>
<dbReference type="PRINTS" id="PR01217">
    <property type="entry name" value="PRICHEXTENSN"/>
</dbReference>
<comment type="caution">
    <text evidence="7">The sequence shown here is derived from an EMBL/GenBank/DDBJ whole genome shotgun (WGS) entry which is preliminary data.</text>
</comment>
<protein>
    <submittedName>
        <fullName evidence="7">CHD3-type chromatin-remodeling factor PICKLE</fullName>
    </submittedName>
</protein>
<proteinExistence type="predicted"/>
<feature type="region of interest" description="Disordered" evidence="5">
    <location>
        <begin position="157"/>
        <end position="340"/>
    </location>
</feature>
<feature type="compositionally biased region" description="Low complexity" evidence="5">
    <location>
        <begin position="191"/>
        <end position="206"/>
    </location>
</feature>
<keyword evidence="2 4" id="KW-0863">Zinc-finger</keyword>
<accession>A0A2V3IPX5</accession>
<dbReference type="Gene3D" id="3.30.40.10">
    <property type="entry name" value="Zinc/RING finger domain, C3HC4 (zinc finger)"/>
    <property type="match status" value="1"/>
</dbReference>
<feature type="compositionally biased region" description="Low complexity" evidence="5">
    <location>
        <begin position="280"/>
        <end position="298"/>
    </location>
</feature>
<name>A0A2V3IPX5_9FLOR</name>
<feature type="compositionally biased region" description="Polar residues" evidence="5">
    <location>
        <begin position="637"/>
        <end position="646"/>
    </location>
</feature>
<evidence type="ECO:0000256" key="3">
    <source>
        <dbReference type="ARBA" id="ARBA00022833"/>
    </source>
</evidence>
<gene>
    <name evidence="7" type="ORF">BWQ96_06188</name>
</gene>
<feature type="compositionally biased region" description="Low complexity" evidence="5">
    <location>
        <begin position="98"/>
        <end position="107"/>
    </location>
</feature>
<dbReference type="SUPFAM" id="SSF57903">
    <property type="entry name" value="FYVE/PHD zinc finger"/>
    <property type="match status" value="1"/>
</dbReference>
<evidence type="ECO:0000313" key="7">
    <source>
        <dbReference type="EMBL" id="PXF44107.1"/>
    </source>
</evidence>
<dbReference type="AlphaFoldDB" id="A0A2V3IPX5"/>
<evidence type="ECO:0000256" key="2">
    <source>
        <dbReference type="ARBA" id="ARBA00022771"/>
    </source>
</evidence>
<keyword evidence="8" id="KW-1185">Reference proteome</keyword>
<evidence type="ECO:0000256" key="5">
    <source>
        <dbReference type="SAM" id="MobiDB-lite"/>
    </source>
</evidence>
<dbReference type="InterPro" id="IPR013083">
    <property type="entry name" value="Znf_RING/FYVE/PHD"/>
</dbReference>
<evidence type="ECO:0000259" key="6">
    <source>
        <dbReference type="PROSITE" id="PS50016"/>
    </source>
</evidence>
<feature type="compositionally biased region" description="Pro residues" evidence="5">
    <location>
        <begin position="228"/>
        <end position="245"/>
    </location>
</feature>
<dbReference type="EMBL" id="NBIV01000102">
    <property type="protein sequence ID" value="PXF44107.1"/>
    <property type="molecule type" value="Genomic_DNA"/>
</dbReference>
<feature type="compositionally biased region" description="Low complexity" evidence="5">
    <location>
        <begin position="124"/>
        <end position="140"/>
    </location>
</feature>
<keyword evidence="1" id="KW-0479">Metal-binding</keyword>
<dbReference type="STRING" id="448386.A0A2V3IPX5"/>
<evidence type="ECO:0000313" key="8">
    <source>
        <dbReference type="Proteomes" id="UP000247409"/>
    </source>
</evidence>
<dbReference type="OrthoDB" id="1903104at2759"/>